<evidence type="ECO:0000313" key="3">
    <source>
        <dbReference type="Proteomes" id="UP000295075"/>
    </source>
</evidence>
<keyword evidence="1" id="KW-1133">Transmembrane helix</keyword>
<feature type="transmembrane region" description="Helical" evidence="1">
    <location>
        <begin position="133"/>
        <end position="157"/>
    </location>
</feature>
<dbReference type="RefSeq" id="WP_132411573.1">
    <property type="nucleotide sequence ID" value="NZ_SMKA01000157.1"/>
</dbReference>
<protein>
    <submittedName>
        <fullName evidence="2">Uncharacterized protein</fullName>
    </submittedName>
</protein>
<keyword evidence="1" id="KW-0812">Transmembrane</keyword>
<comment type="caution">
    <text evidence="2">The sequence shown here is derived from an EMBL/GenBank/DDBJ whole genome shotgun (WGS) entry which is preliminary data.</text>
</comment>
<accession>A0A4R4PNM8</accession>
<dbReference type="Proteomes" id="UP000295075">
    <property type="component" value="Unassembled WGS sequence"/>
</dbReference>
<gene>
    <name evidence="2" type="ORF">E1261_27765</name>
</gene>
<keyword evidence="1" id="KW-0472">Membrane</keyword>
<dbReference type="OrthoDB" id="2717873at2"/>
<feature type="transmembrane region" description="Helical" evidence="1">
    <location>
        <begin position="42"/>
        <end position="63"/>
    </location>
</feature>
<evidence type="ECO:0000256" key="1">
    <source>
        <dbReference type="SAM" id="Phobius"/>
    </source>
</evidence>
<keyword evidence="3" id="KW-1185">Reference proteome</keyword>
<feature type="transmembrane region" description="Helical" evidence="1">
    <location>
        <begin position="84"/>
        <end position="104"/>
    </location>
</feature>
<sequence>MIRAAAYGVPLCVLPSAGWRIWHLGWGPELPAACARMGWIEPYYVASLSVVSLGVALLTIGLVRPWGEVYPRWMPRLGGRRVPIAAAVVPACAGVVFAFGMYGWGGLNQLFGFYQPVVDQSCPAPPTEGRYGWVVIAAYAPLLMCGPLLAVVTHAYYRRRAAEKSTTTGSAW</sequence>
<organism evidence="2 3">
    <name type="scientific">Kribbella albertanoniae</name>
    <dbReference type="NCBI Taxonomy" id="1266829"/>
    <lineage>
        <taxon>Bacteria</taxon>
        <taxon>Bacillati</taxon>
        <taxon>Actinomycetota</taxon>
        <taxon>Actinomycetes</taxon>
        <taxon>Propionibacteriales</taxon>
        <taxon>Kribbellaceae</taxon>
        <taxon>Kribbella</taxon>
    </lineage>
</organism>
<reference evidence="2 3" key="1">
    <citation type="submission" date="2019-03" db="EMBL/GenBank/DDBJ databases">
        <title>Draft genome sequences of novel Actinobacteria.</title>
        <authorList>
            <person name="Sahin N."/>
            <person name="Ay H."/>
            <person name="Saygin H."/>
        </authorList>
    </citation>
    <scope>NUCLEOTIDE SEQUENCE [LARGE SCALE GENOMIC DNA]</scope>
    <source>
        <strain evidence="2 3">JCM 30547</strain>
    </source>
</reference>
<name>A0A4R4PNM8_9ACTN</name>
<evidence type="ECO:0000313" key="2">
    <source>
        <dbReference type="EMBL" id="TDC23728.1"/>
    </source>
</evidence>
<dbReference type="AlphaFoldDB" id="A0A4R4PNM8"/>
<proteinExistence type="predicted"/>
<dbReference type="EMBL" id="SMKA01000157">
    <property type="protein sequence ID" value="TDC23728.1"/>
    <property type="molecule type" value="Genomic_DNA"/>
</dbReference>